<protein>
    <recommendedName>
        <fullName evidence="2">mRNA guanylyltransferase</fullName>
        <ecNumber evidence="2">2.7.7.50</ecNumber>
    </recommendedName>
</protein>
<evidence type="ECO:0000259" key="12">
    <source>
        <dbReference type="Pfam" id="PF01331"/>
    </source>
</evidence>
<dbReference type="GO" id="GO:0005524">
    <property type="term" value="F:ATP binding"/>
    <property type="evidence" value="ECO:0007669"/>
    <property type="project" value="InterPro"/>
</dbReference>
<feature type="domain" description="mRNA capping enzyme adenylation" evidence="12">
    <location>
        <begin position="44"/>
        <end position="238"/>
    </location>
</feature>
<evidence type="ECO:0000256" key="9">
    <source>
        <dbReference type="ARBA" id="ARBA00023242"/>
    </source>
</evidence>
<feature type="region of interest" description="Disordered" evidence="11">
    <location>
        <begin position="434"/>
        <end position="455"/>
    </location>
</feature>
<evidence type="ECO:0000256" key="6">
    <source>
        <dbReference type="ARBA" id="ARBA00022741"/>
    </source>
</evidence>
<evidence type="ECO:0000259" key="13">
    <source>
        <dbReference type="Pfam" id="PF03919"/>
    </source>
</evidence>
<dbReference type="Gene3D" id="2.40.50.140">
    <property type="entry name" value="Nucleic acid-binding proteins"/>
    <property type="match status" value="1"/>
</dbReference>
<accession>A0A8J8SW78</accession>
<dbReference type="GO" id="GO:0005634">
    <property type="term" value="C:nucleus"/>
    <property type="evidence" value="ECO:0007669"/>
    <property type="project" value="UniProtKB-SubCell"/>
</dbReference>
<organism evidence="14 15">
    <name type="scientific">Halteria grandinella</name>
    <dbReference type="NCBI Taxonomy" id="5974"/>
    <lineage>
        <taxon>Eukaryota</taxon>
        <taxon>Sar</taxon>
        <taxon>Alveolata</taxon>
        <taxon>Ciliophora</taxon>
        <taxon>Intramacronucleata</taxon>
        <taxon>Spirotrichea</taxon>
        <taxon>Stichotrichia</taxon>
        <taxon>Sporadotrichida</taxon>
        <taxon>Halteriidae</taxon>
        <taxon>Halteria</taxon>
    </lineage>
</organism>
<dbReference type="InterPro" id="IPR012340">
    <property type="entry name" value="NA-bd_OB-fold"/>
</dbReference>
<dbReference type="GO" id="GO:0004484">
    <property type="term" value="F:mRNA guanylyltransferase activity"/>
    <property type="evidence" value="ECO:0007669"/>
    <property type="project" value="UniProtKB-EC"/>
</dbReference>
<dbReference type="SUPFAM" id="SSF56091">
    <property type="entry name" value="DNA ligase/mRNA capping enzyme, catalytic domain"/>
    <property type="match status" value="1"/>
</dbReference>
<dbReference type="InterPro" id="IPR001339">
    <property type="entry name" value="mRNA_cap_enzyme_adenylation"/>
</dbReference>
<evidence type="ECO:0000256" key="8">
    <source>
        <dbReference type="ARBA" id="ARBA00023134"/>
    </source>
</evidence>
<dbReference type="PANTHER" id="PTHR10367">
    <property type="entry name" value="MRNA-CAPPING ENZYME"/>
    <property type="match status" value="1"/>
</dbReference>
<evidence type="ECO:0000313" key="14">
    <source>
        <dbReference type="EMBL" id="TNV72920.1"/>
    </source>
</evidence>
<dbReference type="Proteomes" id="UP000785679">
    <property type="component" value="Unassembled WGS sequence"/>
</dbReference>
<dbReference type="Pfam" id="PF01331">
    <property type="entry name" value="mRNA_cap_enzyme"/>
    <property type="match status" value="1"/>
</dbReference>
<evidence type="ECO:0000256" key="2">
    <source>
        <dbReference type="ARBA" id="ARBA00012475"/>
    </source>
</evidence>
<comment type="catalytic activity">
    <reaction evidence="10">
        <text>a 5'-end diphospho-ribonucleoside in mRNA + GTP + H(+) = a 5'-end (5'-triphosphoguanosine)-ribonucleoside in mRNA + diphosphate</text>
        <dbReference type="Rhea" id="RHEA:67012"/>
        <dbReference type="Rhea" id="RHEA-COMP:17165"/>
        <dbReference type="Rhea" id="RHEA-COMP:17166"/>
        <dbReference type="ChEBI" id="CHEBI:15378"/>
        <dbReference type="ChEBI" id="CHEBI:33019"/>
        <dbReference type="ChEBI" id="CHEBI:37565"/>
        <dbReference type="ChEBI" id="CHEBI:167616"/>
        <dbReference type="ChEBI" id="CHEBI:167617"/>
        <dbReference type="EC" id="2.7.7.50"/>
    </reaction>
    <physiologicalReaction direction="left-to-right" evidence="10">
        <dbReference type="Rhea" id="RHEA:67013"/>
    </physiologicalReaction>
</comment>
<dbReference type="PANTHER" id="PTHR10367:SF17">
    <property type="entry name" value="MRNA-CAPPING ENZYME"/>
    <property type="match status" value="1"/>
</dbReference>
<evidence type="ECO:0000256" key="4">
    <source>
        <dbReference type="ARBA" id="ARBA00022679"/>
    </source>
</evidence>
<keyword evidence="9" id="KW-0539">Nucleus</keyword>
<evidence type="ECO:0000256" key="11">
    <source>
        <dbReference type="SAM" id="MobiDB-lite"/>
    </source>
</evidence>
<dbReference type="EMBL" id="RRYP01020460">
    <property type="protein sequence ID" value="TNV72920.1"/>
    <property type="molecule type" value="Genomic_DNA"/>
</dbReference>
<keyword evidence="8" id="KW-0342">GTP-binding</keyword>
<dbReference type="SUPFAM" id="SSF50249">
    <property type="entry name" value="Nucleic acid-binding proteins"/>
    <property type="match status" value="1"/>
</dbReference>
<dbReference type="Pfam" id="PF03919">
    <property type="entry name" value="mRNA_cap_C"/>
    <property type="match status" value="1"/>
</dbReference>
<evidence type="ECO:0000256" key="3">
    <source>
        <dbReference type="ARBA" id="ARBA00022664"/>
    </source>
</evidence>
<proteinExistence type="predicted"/>
<comment type="caution">
    <text evidence="14">The sequence shown here is derived from an EMBL/GenBank/DDBJ whole genome shotgun (WGS) entry which is preliminary data.</text>
</comment>
<name>A0A8J8SW78_HALGN</name>
<feature type="compositionally biased region" description="Low complexity" evidence="11">
    <location>
        <begin position="434"/>
        <end position="448"/>
    </location>
</feature>
<keyword evidence="5" id="KW-0548">Nucleotidyltransferase</keyword>
<dbReference type="Gene3D" id="3.30.470.30">
    <property type="entry name" value="DNA ligase/mRNA capping enzyme"/>
    <property type="match status" value="1"/>
</dbReference>
<dbReference type="EC" id="2.7.7.50" evidence="2"/>
<dbReference type="AlphaFoldDB" id="A0A8J8SW78"/>
<evidence type="ECO:0000256" key="5">
    <source>
        <dbReference type="ARBA" id="ARBA00022695"/>
    </source>
</evidence>
<dbReference type="InterPro" id="IPR013846">
    <property type="entry name" value="mRNA_cap_enzyme_C"/>
</dbReference>
<dbReference type="CDD" id="cd07895">
    <property type="entry name" value="Adenylation_mRNA_capping"/>
    <property type="match status" value="1"/>
</dbReference>
<dbReference type="GO" id="GO:0006370">
    <property type="term" value="P:7-methylguanosine mRNA capping"/>
    <property type="evidence" value="ECO:0007669"/>
    <property type="project" value="UniProtKB-KW"/>
</dbReference>
<dbReference type="OrthoDB" id="200924at2759"/>
<gene>
    <name evidence="14" type="ORF">FGO68_gene2376</name>
</gene>
<evidence type="ECO:0000256" key="1">
    <source>
        <dbReference type="ARBA" id="ARBA00004123"/>
    </source>
</evidence>
<feature type="domain" description="mRNA capping enzyme C-terminal" evidence="13">
    <location>
        <begin position="386"/>
        <end position="423"/>
    </location>
</feature>
<keyword evidence="6" id="KW-0547">Nucleotide-binding</keyword>
<evidence type="ECO:0000256" key="7">
    <source>
        <dbReference type="ARBA" id="ARBA00023042"/>
    </source>
</evidence>
<comment type="subcellular location">
    <subcellularLocation>
        <location evidence="1">Nucleus</location>
    </subcellularLocation>
</comment>
<keyword evidence="15" id="KW-1185">Reference proteome</keyword>
<keyword evidence="4" id="KW-0808">Transferase</keyword>
<dbReference type="InterPro" id="IPR051029">
    <property type="entry name" value="mRNA_Capping_Enz/RNA_Phosphat"/>
</dbReference>
<keyword evidence="7" id="KW-0506">mRNA capping</keyword>
<keyword evidence="3" id="KW-0507">mRNA processing</keyword>
<reference evidence="14" key="1">
    <citation type="submission" date="2019-06" db="EMBL/GenBank/DDBJ databases">
        <authorList>
            <person name="Zheng W."/>
        </authorList>
    </citation>
    <scope>NUCLEOTIDE SEQUENCE</scope>
    <source>
        <strain evidence="14">QDHG01</strain>
    </source>
</reference>
<evidence type="ECO:0000256" key="10">
    <source>
        <dbReference type="ARBA" id="ARBA00044624"/>
    </source>
</evidence>
<dbReference type="GO" id="GO:0005525">
    <property type="term" value="F:GTP binding"/>
    <property type="evidence" value="ECO:0007669"/>
    <property type="project" value="UniProtKB-KW"/>
</dbReference>
<evidence type="ECO:0000313" key="15">
    <source>
        <dbReference type="Proteomes" id="UP000785679"/>
    </source>
</evidence>
<sequence length="455" mass="51549">MNTTESQLRQLENEDGESFDKEILKQAIKSFQSAKTGKSFPGAQPISFQQQHVFDIQQSDFIVCEKSDGQRYLLVETMNPSGFFLINRKNQMTQVSPKHSTFFSTESGKFLIMNIFDGELLMDRGSKTPVLLIFDALFVRGQKSVMHLPFTQRLTLAATEVRSRFRRIQIADSLIGAQKQNPHAEIEIYMKDMFRAADVPLIFTHIMPKLIHENDGLILTMNQCPYYPGTCPQILKWKPQELNTIDFQLRLLDGQGHFALLSHAGFDKERQTQVIKFFDYLFPQSKEEQDQLVALYQAANSKGKPLIVECSYDLAFSTPDVALYNQALQVAKETFPNPHPDPLAPSPDALFTIATRDQAVLQAHREYLKAKADGQAADIEDQSLYGGWRYHRVRDDKNESNYITVAMNTFISIFTGLPKEDLISVCEGLREQSVVGGKRSRSGSSDNGGTKRFAH</sequence>